<dbReference type="InterPro" id="IPR017795">
    <property type="entry name" value="ABBA_NscD-like"/>
</dbReference>
<dbReference type="CDD" id="cd13929">
    <property type="entry name" value="PT-DMATS_CymD"/>
    <property type="match status" value="1"/>
</dbReference>
<dbReference type="GeneID" id="70191464"/>
<reference evidence="3" key="1">
    <citation type="journal article" date="2021" name="Nat. Commun.">
        <title>Genetic determinants of endophytism in the Arabidopsis root mycobiome.</title>
        <authorList>
            <person name="Mesny F."/>
            <person name="Miyauchi S."/>
            <person name="Thiergart T."/>
            <person name="Pickel B."/>
            <person name="Atanasova L."/>
            <person name="Karlsson M."/>
            <person name="Huettel B."/>
            <person name="Barry K.W."/>
            <person name="Haridas S."/>
            <person name="Chen C."/>
            <person name="Bauer D."/>
            <person name="Andreopoulos W."/>
            <person name="Pangilinan J."/>
            <person name="LaButti K."/>
            <person name="Riley R."/>
            <person name="Lipzen A."/>
            <person name="Clum A."/>
            <person name="Drula E."/>
            <person name="Henrissat B."/>
            <person name="Kohler A."/>
            <person name="Grigoriev I.V."/>
            <person name="Martin F.M."/>
            <person name="Hacquard S."/>
        </authorList>
    </citation>
    <scope>NUCLEOTIDE SEQUENCE</scope>
    <source>
        <strain evidence="3">MPI-CAGE-CH-0230</strain>
    </source>
</reference>
<name>A0A9P8Y3F8_9PEZI</name>
<organism evidence="3 4">
    <name type="scientific">Microdochium trichocladiopsis</name>
    <dbReference type="NCBI Taxonomy" id="1682393"/>
    <lineage>
        <taxon>Eukaryota</taxon>
        <taxon>Fungi</taxon>
        <taxon>Dikarya</taxon>
        <taxon>Ascomycota</taxon>
        <taxon>Pezizomycotina</taxon>
        <taxon>Sordariomycetes</taxon>
        <taxon>Xylariomycetidae</taxon>
        <taxon>Xylariales</taxon>
        <taxon>Microdochiaceae</taxon>
        <taxon>Microdochium</taxon>
    </lineage>
</organism>
<dbReference type="AlphaFoldDB" id="A0A9P8Y3F8"/>
<evidence type="ECO:0000313" key="4">
    <source>
        <dbReference type="Proteomes" id="UP000756346"/>
    </source>
</evidence>
<evidence type="ECO:0000313" key="3">
    <source>
        <dbReference type="EMBL" id="KAH7028981.1"/>
    </source>
</evidence>
<protein>
    <submittedName>
        <fullName evidence="3">4-dimethylallyl tryptophan synthase</fullName>
    </submittedName>
</protein>
<keyword evidence="2" id="KW-0808">Transferase</keyword>
<dbReference type="NCBIfam" id="TIGR03429">
    <property type="entry name" value="arom_pren_DMATS"/>
    <property type="match status" value="1"/>
</dbReference>
<accession>A0A9P8Y3F8</accession>
<dbReference type="OrthoDB" id="5392033at2759"/>
<proteinExistence type="inferred from homology"/>
<dbReference type="RefSeq" id="XP_046011269.1">
    <property type="nucleotide sequence ID" value="XM_046161918.1"/>
</dbReference>
<dbReference type="PANTHER" id="PTHR40627:SF3">
    <property type="entry name" value="PRENYLTRANSFERASE ASQH2-RELATED"/>
    <property type="match status" value="1"/>
</dbReference>
<comment type="caution">
    <text evidence="3">The sequence shown here is derived from an EMBL/GenBank/DDBJ whole genome shotgun (WGS) entry which is preliminary data.</text>
</comment>
<dbReference type="Pfam" id="PF11991">
    <property type="entry name" value="Trp_DMAT"/>
    <property type="match status" value="1"/>
</dbReference>
<comment type="similarity">
    <text evidence="1">Belongs to the tryptophan dimethylallyltransferase family.</text>
</comment>
<dbReference type="PANTHER" id="PTHR40627">
    <property type="entry name" value="INDOLE PRENYLTRANSFERASE TDIB-RELATED"/>
    <property type="match status" value="1"/>
</dbReference>
<dbReference type="Proteomes" id="UP000756346">
    <property type="component" value="Unassembled WGS sequence"/>
</dbReference>
<dbReference type="GO" id="GO:0009820">
    <property type="term" value="P:alkaloid metabolic process"/>
    <property type="evidence" value="ECO:0007669"/>
    <property type="project" value="InterPro"/>
</dbReference>
<evidence type="ECO:0000256" key="1">
    <source>
        <dbReference type="ARBA" id="ARBA00010209"/>
    </source>
</evidence>
<dbReference type="GO" id="GO:0016765">
    <property type="term" value="F:transferase activity, transferring alkyl or aryl (other than methyl) groups"/>
    <property type="evidence" value="ECO:0007669"/>
    <property type="project" value="InterPro"/>
</dbReference>
<gene>
    <name evidence="3" type="ORF">B0I36DRAFT_410634</name>
</gene>
<keyword evidence="4" id="KW-1185">Reference proteome</keyword>
<sequence>MFAEMLDMAGYSQRDQYTHLHVFPKSIVSFLGDRWMSILTRYRTTFKLSLNCNDSVVRYTYEPINDATGTAADPFNTNAIWEALKQLIALDPTVDTEYFCHFKRDLTLNPSEADLLRDSQLARSDIMTQTKLALNLKADGRFLIFDSVRSLAPGQPNVTAALGVLEDYVDSRAHEGTVQARLLSCDLVEPAKSRIQIYVSEQVVSLAAMSDMWTLRGRRNDPTTQAGLMLIHELWDLLRVPEGLRSYTKGYMPLGSMPDKDELLPGMANYTLHPDCLSPEPQVYFSVFGMKDKEIADALTIFFERHGWHDMAKKYQDSNLPLSLSPDEQHDSMNYIHAYISFSYRKNKPYLGVYLQSFETGDWPSGKHDPIHHSLLH</sequence>
<evidence type="ECO:0000256" key="2">
    <source>
        <dbReference type="ARBA" id="ARBA00022679"/>
    </source>
</evidence>
<dbReference type="EMBL" id="JAGTJQ010000006">
    <property type="protein sequence ID" value="KAH7028981.1"/>
    <property type="molecule type" value="Genomic_DNA"/>
</dbReference>